<accession>A0A8A8D5M1</accession>
<dbReference type="InterPro" id="IPR055245">
    <property type="entry name" value="HTH_proteobacteria"/>
</dbReference>
<evidence type="ECO:0000313" key="2">
    <source>
        <dbReference type="EMBL" id="QTO19910.1"/>
    </source>
</evidence>
<sequence length="119" mass="12511">MQTTPRHRDGAISSRVLSAAQQRALVIEILSRRPAHTHELRANGISHPAGRVNELRMAGYAIQSARVSTVDSDGFTHRGVALYSLVGGASPALYQGPAIVVGASYGSSGSYATKAPLSR</sequence>
<protein>
    <recommendedName>
        <fullName evidence="1">Winged helix-turn-helix domain-containing protein</fullName>
    </recommendedName>
</protein>
<dbReference type="RefSeq" id="WP_080287738.1">
    <property type="nucleotide sequence ID" value="NZ_CP072520.1"/>
</dbReference>
<dbReference type="Proteomes" id="UP000027834">
    <property type="component" value="Chromosome 1"/>
</dbReference>
<keyword evidence="3" id="KW-1185">Reference proteome</keyword>
<reference evidence="2" key="1">
    <citation type="submission" date="2014-04" db="EMBL/GenBank/DDBJ databases">
        <authorList>
            <person name="Ho Y.-N."/>
            <person name="Huang C.-C."/>
        </authorList>
    </citation>
    <scope>NUCLEOTIDE SEQUENCE</scope>
    <source>
        <strain evidence="2">869T2</strain>
    </source>
</reference>
<dbReference type="EMBL" id="CP072520">
    <property type="protein sequence ID" value="QTO19910.1"/>
    <property type="molecule type" value="Genomic_DNA"/>
</dbReference>
<proteinExistence type="predicted"/>
<reference evidence="2" key="2">
    <citation type="submission" date="2021-03" db="EMBL/GenBank/DDBJ databases">
        <title>Complete genome sequence of Burkholderia seminalis 869T2.</title>
        <authorList>
            <person name="Hung S.-H."/>
            <person name="Huang C.-T."/>
            <person name="Huang C.-C."/>
            <person name="Kuo C.-H."/>
        </authorList>
    </citation>
    <scope>NUCLEOTIDE SEQUENCE</scope>
    <source>
        <strain evidence="2">869T2</strain>
    </source>
</reference>
<feature type="domain" description="Winged helix-turn-helix" evidence="1">
    <location>
        <begin position="22"/>
        <end position="86"/>
    </location>
</feature>
<dbReference type="AlphaFoldDB" id="A0A8A8D5M1"/>
<gene>
    <name evidence="2" type="ORF">DT99_006655</name>
</gene>
<organism evidence="2 3">
    <name type="scientific">Burkholderia seminalis</name>
    <dbReference type="NCBI Taxonomy" id="488731"/>
    <lineage>
        <taxon>Bacteria</taxon>
        <taxon>Pseudomonadati</taxon>
        <taxon>Pseudomonadota</taxon>
        <taxon>Betaproteobacteria</taxon>
        <taxon>Burkholderiales</taxon>
        <taxon>Burkholderiaceae</taxon>
        <taxon>Burkholderia</taxon>
        <taxon>Burkholderia cepacia complex</taxon>
    </lineage>
</organism>
<name>A0A8A8D5M1_9BURK</name>
<dbReference type="Pfam" id="PF14090">
    <property type="entry name" value="HTH_39"/>
    <property type="match status" value="1"/>
</dbReference>
<evidence type="ECO:0000313" key="3">
    <source>
        <dbReference type="Proteomes" id="UP000027834"/>
    </source>
</evidence>
<evidence type="ECO:0000259" key="1">
    <source>
        <dbReference type="Pfam" id="PF14090"/>
    </source>
</evidence>